<evidence type="ECO:0000313" key="2">
    <source>
        <dbReference type="Proteomes" id="UP000320582"/>
    </source>
</evidence>
<protein>
    <submittedName>
        <fullName evidence="1">Chromosome partitioning protein</fullName>
    </submittedName>
</protein>
<dbReference type="OrthoDB" id="7820287at2"/>
<comment type="caution">
    <text evidence="1">The sequence shown here is derived from an EMBL/GenBank/DDBJ whole genome shotgun (WGS) entry which is preliminary data.</text>
</comment>
<dbReference type="RefSeq" id="WP_142085282.1">
    <property type="nucleotide sequence ID" value="NZ_VFPT01000003.1"/>
</dbReference>
<dbReference type="AlphaFoldDB" id="A0A543K507"/>
<dbReference type="Proteomes" id="UP000320582">
    <property type="component" value="Unassembled WGS sequence"/>
</dbReference>
<dbReference type="InterPro" id="IPR009744">
    <property type="entry name" value="VirC1"/>
</dbReference>
<dbReference type="Pfam" id="PF07015">
    <property type="entry name" value="VirC1"/>
    <property type="match status" value="1"/>
</dbReference>
<gene>
    <name evidence="1" type="ORF">BD293_4088</name>
</gene>
<dbReference type="InterPro" id="IPR050678">
    <property type="entry name" value="DNA_Partitioning_ATPase"/>
</dbReference>
<name>A0A543K507_9RHOB</name>
<dbReference type="Gene3D" id="3.40.50.300">
    <property type="entry name" value="P-loop containing nucleotide triphosphate hydrolases"/>
    <property type="match status" value="1"/>
</dbReference>
<dbReference type="PANTHER" id="PTHR13696">
    <property type="entry name" value="P-LOOP CONTAINING NUCLEOSIDE TRIPHOSPHATE HYDROLASE"/>
    <property type="match status" value="1"/>
</dbReference>
<organism evidence="1 2">
    <name type="scientific">Roseinatronobacter monicus</name>
    <dbReference type="NCBI Taxonomy" id="393481"/>
    <lineage>
        <taxon>Bacteria</taxon>
        <taxon>Pseudomonadati</taxon>
        <taxon>Pseudomonadota</taxon>
        <taxon>Alphaproteobacteria</taxon>
        <taxon>Rhodobacterales</taxon>
        <taxon>Paracoccaceae</taxon>
        <taxon>Roseinatronobacter</taxon>
    </lineage>
</organism>
<evidence type="ECO:0000313" key="1">
    <source>
        <dbReference type="EMBL" id="TQM90162.1"/>
    </source>
</evidence>
<proteinExistence type="predicted"/>
<dbReference type="EMBL" id="VFPT01000003">
    <property type="protein sequence ID" value="TQM90162.1"/>
    <property type="molecule type" value="Genomic_DNA"/>
</dbReference>
<sequence>MSTKTPILIAAMNRKGGIGKTTLVRALTSAIVHAGKSVLLIDTDPNRALISWQLRAQEAGFGSPLMSCKETLDMDVLNTMLDEAFDAGAVDFIIIDTQGGGGVWADTIAAQVHIIVAPVILARTDVEDSLKSFAWYQRLADRVDQPELLPKYCSVITKFDSKTRSGESKLRQTEQQHLLTVAQKLKPLSYALRLRPAYQDMDETGLLGEIARRMREEANVLKRGQAVRFEEALQEATYVLNELLAEGSGVSFDPEAAHA</sequence>
<accession>A0A543K507</accession>
<dbReference type="CDD" id="cd02042">
    <property type="entry name" value="ParAB_family"/>
    <property type="match status" value="1"/>
</dbReference>
<dbReference type="PANTHER" id="PTHR13696:SF96">
    <property type="entry name" value="COBQ_COBB_MIND_PARA NUCLEOTIDE BINDING DOMAIN-CONTAINING PROTEIN"/>
    <property type="match status" value="1"/>
</dbReference>
<dbReference type="InterPro" id="IPR027417">
    <property type="entry name" value="P-loop_NTPase"/>
</dbReference>
<dbReference type="SUPFAM" id="SSF52540">
    <property type="entry name" value="P-loop containing nucleoside triphosphate hydrolases"/>
    <property type="match status" value="1"/>
</dbReference>
<keyword evidence="2" id="KW-1185">Reference proteome</keyword>
<reference evidence="1 2" key="1">
    <citation type="submission" date="2019-06" db="EMBL/GenBank/DDBJ databases">
        <title>Genomic Encyclopedia of Archaeal and Bacterial Type Strains, Phase II (KMG-II): from individual species to whole genera.</title>
        <authorList>
            <person name="Goeker M."/>
        </authorList>
    </citation>
    <scope>NUCLEOTIDE SEQUENCE [LARGE SCALE GENOMIC DNA]</scope>
    <source>
        <strain evidence="1 2">DSM 18423</strain>
    </source>
</reference>